<organism evidence="2 3">
    <name type="scientific">Symbiodinium natans</name>
    <dbReference type="NCBI Taxonomy" id="878477"/>
    <lineage>
        <taxon>Eukaryota</taxon>
        <taxon>Sar</taxon>
        <taxon>Alveolata</taxon>
        <taxon>Dinophyceae</taxon>
        <taxon>Suessiales</taxon>
        <taxon>Symbiodiniaceae</taxon>
        <taxon>Symbiodinium</taxon>
    </lineage>
</organism>
<name>A0A812IA92_9DINO</name>
<evidence type="ECO:0000256" key="1">
    <source>
        <dbReference type="SAM" id="MobiDB-lite"/>
    </source>
</evidence>
<accession>A0A812IA92</accession>
<evidence type="ECO:0000313" key="3">
    <source>
        <dbReference type="Proteomes" id="UP000604046"/>
    </source>
</evidence>
<gene>
    <name evidence="2" type="ORF">SNAT2548_LOCUS3727</name>
</gene>
<reference evidence="2" key="1">
    <citation type="submission" date="2021-02" db="EMBL/GenBank/DDBJ databases">
        <authorList>
            <person name="Dougan E. K."/>
            <person name="Rhodes N."/>
            <person name="Thang M."/>
            <person name="Chan C."/>
        </authorList>
    </citation>
    <scope>NUCLEOTIDE SEQUENCE</scope>
</reference>
<sequence>MQVQENLRPKHGDASTSFEAGPKADPKVAAQLQKKAELELKIKELDRQIEEQRSKERALTEQEDEHRKDMGENAILTPQQEKAALQSRDIALQQDAVVDKTEQLVKVGEGFP</sequence>
<protein>
    <submittedName>
        <fullName evidence="2">Uncharacterized protein</fullName>
    </submittedName>
</protein>
<feature type="compositionally biased region" description="Basic and acidic residues" evidence="1">
    <location>
        <begin position="49"/>
        <end position="71"/>
    </location>
</feature>
<comment type="caution">
    <text evidence="2">The sequence shown here is derived from an EMBL/GenBank/DDBJ whole genome shotgun (WGS) entry which is preliminary data.</text>
</comment>
<feature type="region of interest" description="Disordered" evidence="1">
    <location>
        <begin position="49"/>
        <end position="73"/>
    </location>
</feature>
<dbReference type="EMBL" id="CAJNDS010000225">
    <property type="protein sequence ID" value="CAE7030796.1"/>
    <property type="molecule type" value="Genomic_DNA"/>
</dbReference>
<dbReference type="AlphaFoldDB" id="A0A812IA92"/>
<dbReference type="Proteomes" id="UP000604046">
    <property type="component" value="Unassembled WGS sequence"/>
</dbReference>
<evidence type="ECO:0000313" key="2">
    <source>
        <dbReference type="EMBL" id="CAE7030796.1"/>
    </source>
</evidence>
<feature type="region of interest" description="Disordered" evidence="1">
    <location>
        <begin position="1"/>
        <end position="28"/>
    </location>
</feature>
<proteinExistence type="predicted"/>
<keyword evidence="3" id="KW-1185">Reference proteome</keyword>